<name>A0A328TYD4_9BACL</name>
<dbReference type="AlphaFoldDB" id="A0A328TYD4"/>
<feature type="transmembrane region" description="Helical" evidence="1">
    <location>
        <begin position="82"/>
        <end position="102"/>
    </location>
</feature>
<dbReference type="InterPro" id="IPR053150">
    <property type="entry name" value="Teicoplanin_resist-assoc"/>
</dbReference>
<protein>
    <submittedName>
        <fullName evidence="3">VanZ family protein</fullName>
    </submittedName>
</protein>
<sequence length="183" mass="20567">MALKHKEKLKDIIIQASFVLYVYILFKIILFKFDSINMTFLWAQLKTSLENPDHIIRQFQSGNLIPFDEISKITQGMSEHGWINLFGNLAIFIPYGFLLGAMLRNKKISCTDGFILSFALSQLLESAQVLFAIGIFDIDDLILNSTGGLIGFIIFKLFARSVTALSVIHPEAGPSEAVRVIPR</sequence>
<organism evidence="3 4">
    <name type="scientific">Paenibacillus montanisoli</name>
    <dbReference type="NCBI Taxonomy" id="2081970"/>
    <lineage>
        <taxon>Bacteria</taxon>
        <taxon>Bacillati</taxon>
        <taxon>Bacillota</taxon>
        <taxon>Bacilli</taxon>
        <taxon>Bacillales</taxon>
        <taxon>Paenibacillaceae</taxon>
        <taxon>Paenibacillus</taxon>
    </lineage>
</organism>
<dbReference type="InterPro" id="IPR006976">
    <property type="entry name" value="VanZ-like"/>
</dbReference>
<comment type="caution">
    <text evidence="3">The sequence shown here is derived from an EMBL/GenBank/DDBJ whole genome shotgun (WGS) entry which is preliminary data.</text>
</comment>
<keyword evidence="1" id="KW-0812">Transmembrane</keyword>
<evidence type="ECO:0000313" key="3">
    <source>
        <dbReference type="EMBL" id="RAP74513.1"/>
    </source>
</evidence>
<proteinExistence type="predicted"/>
<dbReference type="PANTHER" id="PTHR36834">
    <property type="entry name" value="MEMBRANE PROTEIN-RELATED"/>
    <property type="match status" value="1"/>
</dbReference>
<dbReference type="PANTHER" id="PTHR36834:SF2">
    <property type="entry name" value="MEMBRANE PROTEIN"/>
    <property type="match status" value="1"/>
</dbReference>
<feature type="transmembrane region" description="Helical" evidence="1">
    <location>
        <begin position="141"/>
        <end position="159"/>
    </location>
</feature>
<keyword evidence="1" id="KW-0472">Membrane</keyword>
<evidence type="ECO:0000313" key="4">
    <source>
        <dbReference type="Proteomes" id="UP000249260"/>
    </source>
</evidence>
<evidence type="ECO:0000256" key="1">
    <source>
        <dbReference type="SAM" id="Phobius"/>
    </source>
</evidence>
<feature type="domain" description="VanZ-like" evidence="2">
    <location>
        <begin position="18"/>
        <end position="158"/>
    </location>
</feature>
<dbReference type="EMBL" id="QLUW01000004">
    <property type="protein sequence ID" value="RAP74513.1"/>
    <property type="molecule type" value="Genomic_DNA"/>
</dbReference>
<dbReference type="Proteomes" id="UP000249260">
    <property type="component" value="Unassembled WGS sequence"/>
</dbReference>
<reference evidence="3 4" key="1">
    <citation type="submission" date="2018-06" db="EMBL/GenBank/DDBJ databases">
        <title>Paenibacillus montanisoli sp. nov., isolated from mountain area soil.</title>
        <authorList>
            <person name="Wu M."/>
        </authorList>
    </citation>
    <scope>NUCLEOTIDE SEQUENCE [LARGE SCALE GENOMIC DNA]</scope>
    <source>
        <strain evidence="3 4">RA17</strain>
    </source>
</reference>
<evidence type="ECO:0000259" key="2">
    <source>
        <dbReference type="Pfam" id="PF04892"/>
    </source>
</evidence>
<accession>A0A328TYD4</accession>
<gene>
    <name evidence="3" type="ORF">DL346_20835</name>
</gene>
<dbReference type="Pfam" id="PF04892">
    <property type="entry name" value="VanZ"/>
    <property type="match status" value="1"/>
</dbReference>
<feature type="transmembrane region" description="Helical" evidence="1">
    <location>
        <begin position="114"/>
        <end position="135"/>
    </location>
</feature>
<keyword evidence="1" id="KW-1133">Transmembrane helix</keyword>
<dbReference type="OrthoDB" id="4822551at2"/>
<dbReference type="RefSeq" id="WP_112884302.1">
    <property type="nucleotide sequence ID" value="NZ_QLUW01000004.1"/>
</dbReference>
<keyword evidence="4" id="KW-1185">Reference proteome</keyword>
<feature type="transmembrane region" description="Helical" evidence="1">
    <location>
        <begin position="12"/>
        <end position="31"/>
    </location>
</feature>